<protein>
    <submittedName>
        <fullName evidence="2">Uncharacterized protein</fullName>
    </submittedName>
</protein>
<keyword evidence="1" id="KW-0732">Signal</keyword>
<feature type="chain" id="PRO_5004067124" evidence="1">
    <location>
        <begin position="19"/>
        <end position="171"/>
    </location>
</feature>
<evidence type="ECO:0000313" key="2">
    <source>
        <dbReference type="EMBL" id="EJT98820.1"/>
    </source>
</evidence>
<name>M5FPW2_DACPD</name>
<accession>M5FPW2</accession>
<gene>
    <name evidence="2" type="ORF">DACRYDRAFT_110709</name>
</gene>
<dbReference type="RefSeq" id="XP_040625718.1">
    <property type="nucleotide sequence ID" value="XM_040769110.1"/>
</dbReference>
<dbReference type="HOGENOM" id="CLU_1562834_0_0_1"/>
<keyword evidence="3" id="KW-1185">Reference proteome</keyword>
<organism evidence="2 3">
    <name type="scientific">Dacryopinax primogenitus (strain DJM 731)</name>
    <name type="common">Brown rot fungus</name>
    <dbReference type="NCBI Taxonomy" id="1858805"/>
    <lineage>
        <taxon>Eukaryota</taxon>
        <taxon>Fungi</taxon>
        <taxon>Dikarya</taxon>
        <taxon>Basidiomycota</taxon>
        <taxon>Agaricomycotina</taxon>
        <taxon>Dacrymycetes</taxon>
        <taxon>Dacrymycetales</taxon>
        <taxon>Dacrymycetaceae</taxon>
        <taxon>Dacryopinax</taxon>
    </lineage>
</organism>
<dbReference type="Proteomes" id="UP000030653">
    <property type="component" value="Unassembled WGS sequence"/>
</dbReference>
<reference evidence="2 3" key="1">
    <citation type="journal article" date="2012" name="Science">
        <title>The Paleozoic origin of enzymatic lignin decomposition reconstructed from 31 fungal genomes.</title>
        <authorList>
            <person name="Floudas D."/>
            <person name="Binder M."/>
            <person name="Riley R."/>
            <person name="Barry K."/>
            <person name="Blanchette R.A."/>
            <person name="Henrissat B."/>
            <person name="Martinez A.T."/>
            <person name="Otillar R."/>
            <person name="Spatafora J.W."/>
            <person name="Yadav J.S."/>
            <person name="Aerts A."/>
            <person name="Benoit I."/>
            <person name="Boyd A."/>
            <person name="Carlson A."/>
            <person name="Copeland A."/>
            <person name="Coutinho P.M."/>
            <person name="de Vries R.P."/>
            <person name="Ferreira P."/>
            <person name="Findley K."/>
            <person name="Foster B."/>
            <person name="Gaskell J."/>
            <person name="Glotzer D."/>
            <person name="Gorecki P."/>
            <person name="Heitman J."/>
            <person name="Hesse C."/>
            <person name="Hori C."/>
            <person name="Igarashi K."/>
            <person name="Jurgens J.A."/>
            <person name="Kallen N."/>
            <person name="Kersten P."/>
            <person name="Kohler A."/>
            <person name="Kuees U."/>
            <person name="Kumar T.K.A."/>
            <person name="Kuo A."/>
            <person name="LaButti K."/>
            <person name="Larrondo L.F."/>
            <person name="Lindquist E."/>
            <person name="Ling A."/>
            <person name="Lombard V."/>
            <person name="Lucas S."/>
            <person name="Lundell T."/>
            <person name="Martin R."/>
            <person name="McLaughlin D.J."/>
            <person name="Morgenstern I."/>
            <person name="Morin E."/>
            <person name="Murat C."/>
            <person name="Nagy L.G."/>
            <person name="Nolan M."/>
            <person name="Ohm R.A."/>
            <person name="Patyshakuliyeva A."/>
            <person name="Rokas A."/>
            <person name="Ruiz-Duenas F.J."/>
            <person name="Sabat G."/>
            <person name="Salamov A."/>
            <person name="Samejima M."/>
            <person name="Schmutz J."/>
            <person name="Slot J.C."/>
            <person name="St John F."/>
            <person name="Stenlid J."/>
            <person name="Sun H."/>
            <person name="Sun S."/>
            <person name="Syed K."/>
            <person name="Tsang A."/>
            <person name="Wiebenga A."/>
            <person name="Young D."/>
            <person name="Pisabarro A."/>
            <person name="Eastwood D.C."/>
            <person name="Martin F."/>
            <person name="Cullen D."/>
            <person name="Grigoriev I.V."/>
            <person name="Hibbett D.S."/>
        </authorList>
    </citation>
    <scope>NUCLEOTIDE SEQUENCE [LARGE SCALE GENOMIC DNA]</scope>
    <source>
        <strain evidence="2 3">DJM-731 SS1</strain>
    </source>
</reference>
<proteinExistence type="predicted"/>
<dbReference type="GeneID" id="63684172"/>
<sequence length="171" mass="17998">MRGFFLVSLLSFVALINGIAVDSADSLAERAASIALTRNGRRAQAPNNTVYTCVGSGVYKAVANCCTPISGCVPAPTPFVCPDFQNTVCFSSWGSQFALTASAYSCPVAGYSTPACCEATDTNSCVSPAEPTFKCGNIASGHTQYRYPNCCSDKTFKTCYPRGAMIAPVHE</sequence>
<evidence type="ECO:0000313" key="3">
    <source>
        <dbReference type="Proteomes" id="UP000030653"/>
    </source>
</evidence>
<feature type="signal peptide" evidence="1">
    <location>
        <begin position="1"/>
        <end position="18"/>
    </location>
</feature>
<dbReference type="AlphaFoldDB" id="M5FPW2"/>
<dbReference type="EMBL" id="JH795872">
    <property type="protein sequence ID" value="EJT98820.1"/>
    <property type="molecule type" value="Genomic_DNA"/>
</dbReference>
<evidence type="ECO:0000256" key="1">
    <source>
        <dbReference type="SAM" id="SignalP"/>
    </source>
</evidence>